<keyword evidence="20" id="KW-1185">Reference proteome</keyword>
<dbReference type="STRING" id="670307.HYPDE_23793"/>
<reference evidence="19 20" key="1">
    <citation type="journal article" date="2013" name="Genome Announc.">
        <title>Genome sequences for three denitrifying bacterial strains isolated from a uranium- and nitrate-contaminated subsurface environment.</title>
        <authorList>
            <person name="Venkatramanan R."/>
            <person name="Prakash O."/>
            <person name="Woyke T."/>
            <person name="Chain P."/>
            <person name="Goodwin L.A."/>
            <person name="Watson D."/>
            <person name="Brooks S."/>
            <person name="Kostka J.E."/>
            <person name="Green S.J."/>
        </authorList>
    </citation>
    <scope>NUCLEOTIDE SEQUENCE [LARGE SCALE GENOMIC DNA]</scope>
    <source>
        <strain evidence="19 20">1NES1</strain>
    </source>
</reference>
<dbReference type="Gene3D" id="1.10.287.610">
    <property type="entry name" value="Helix hairpin bin"/>
    <property type="match status" value="1"/>
</dbReference>
<evidence type="ECO:0000256" key="4">
    <source>
        <dbReference type="ARBA" id="ARBA00022598"/>
    </source>
</evidence>
<comment type="caution">
    <text evidence="15">Lacks conserved residue(s) required for the propagation of feature annotation.</text>
</comment>
<evidence type="ECO:0000256" key="6">
    <source>
        <dbReference type="ARBA" id="ARBA00022723"/>
    </source>
</evidence>
<dbReference type="GO" id="GO:0005829">
    <property type="term" value="C:cytosol"/>
    <property type="evidence" value="ECO:0007669"/>
    <property type="project" value="TreeGrafter"/>
</dbReference>
<feature type="region of interest" description="Disordered" evidence="17">
    <location>
        <begin position="1"/>
        <end position="47"/>
    </location>
</feature>
<evidence type="ECO:0000256" key="1">
    <source>
        <dbReference type="ARBA" id="ARBA00004067"/>
    </source>
</evidence>
<dbReference type="Pfam" id="PF01653">
    <property type="entry name" value="DNA_ligase_aden"/>
    <property type="match status" value="1"/>
</dbReference>
<dbReference type="Gene3D" id="3.30.470.30">
    <property type="entry name" value="DNA ligase/mRNA capping enzyme"/>
    <property type="match status" value="1"/>
</dbReference>
<keyword evidence="5 15" id="KW-0235">DNA replication</keyword>
<dbReference type="SMART" id="SM00532">
    <property type="entry name" value="LIGANc"/>
    <property type="match status" value="1"/>
</dbReference>
<dbReference type="GO" id="GO:0046872">
    <property type="term" value="F:metal ion binding"/>
    <property type="evidence" value="ECO:0007669"/>
    <property type="project" value="UniProtKB-KW"/>
</dbReference>
<dbReference type="AlphaFoldDB" id="N0AZ94"/>
<dbReference type="NCBIfam" id="TIGR00575">
    <property type="entry name" value="dnlj"/>
    <property type="match status" value="1"/>
</dbReference>
<evidence type="ECO:0000256" key="2">
    <source>
        <dbReference type="ARBA" id="ARBA00012722"/>
    </source>
</evidence>
<gene>
    <name evidence="15" type="primary">ligA</name>
    <name evidence="19" type="ORF">HYPDE_23793</name>
</gene>
<evidence type="ECO:0000256" key="5">
    <source>
        <dbReference type="ARBA" id="ARBA00022705"/>
    </source>
</evidence>
<dbReference type="InterPro" id="IPR001357">
    <property type="entry name" value="BRCT_dom"/>
</dbReference>
<feature type="binding site" evidence="15">
    <location>
        <position position="331"/>
    </location>
    <ligand>
        <name>NAD(+)</name>
        <dbReference type="ChEBI" id="CHEBI:57540"/>
    </ligand>
</feature>
<feature type="binding site" evidence="15">
    <location>
        <position position="178"/>
    </location>
    <ligand>
        <name>NAD(+)</name>
        <dbReference type="ChEBI" id="CHEBI:57540"/>
    </ligand>
</feature>
<dbReference type="HAMAP" id="MF_01588">
    <property type="entry name" value="DNA_ligase_A"/>
    <property type="match status" value="1"/>
</dbReference>
<evidence type="ECO:0000256" key="10">
    <source>
        <dbReference type="ARBA" id="ARBA00023027"/>
    </source>
</evidence>
<keyword evidence="10 15" id="KW-0520">NAD</keyword>
<comment type="catalytic activity">
    <reaction evidence="13 15 16">
        <text>NAD(+) + (deoxyribonucleotide)n-3'-hydroxyl + 5'-phospho-(deoxyribonucleotide)m = (deoxyribonucleotide)n+m + AMP + beta-nicotinamide D-nucleotide.</text>
        <dbReference type="EC" id="6.5.1.2"/>
    </reaction>
</comment>
<keyword evidence="7 15" id="KW-0227">DNA damage</keyword>
<comment type="function">
    <text evidence="1 15">DNA ligase that catalyzes the formation of phosphodiester linkages between 5'-phosphoryl and 3'-hydroxyl groups in double-stranded DNA using NAD as a coenzyme and as the energy source for the reaction. It is essential for DNA replication and repair of damaged DNA.</text>
</comment>
<dbReference type="CDD" id="cd17748">
    <property type="entry name" value="BRCT_DNA_ligase_like"/>
    <property type="match status" value="1"/>
</dbReference>
<name>N0AZ94_9HYPH</name>
<dbReference type="SMART" id="SM00278">
    <property type="entry name" value="HhH1"/>
    <property type="match status" value="3"/>
</dbReference>
<dbReference type="Pfam" id="PF03119">
    <property type="entry name" value="DNA_ligase_ZBD"/>
    <property type="match status" value="1"/>
</dbReference>
<dbReference type="FunFam" id="3.30.470.30:FF:000001">
    <property type="entry name" value="DNA ligase"/>
    <property type="match status" value="1"/>
</dbReference>
<dbReference type="SUPFAM" id="SSF50249">
    <property type="entry name" value="Nucleic acid-binding proteins"/>
    <property type="match status" value="1"/>
</dbReference>
<dbReference type="Gene3D" id="6.20.10.30">
    <property type="match status" value="1"/>
</dbReference>
<dbReference type="GO" id="GO:0003677">
    <property type="term" value="F:DNA binding"/>
    <property type="evidence" value="ECO:0007669"/>
    <property type="project" value="InterPro"/>
</dbReference>
<evidence type="ECO:0000256" key="17">
    <source>
        <dbReference type="SAM" id="MobiDB-lite"/>
    </source>
</evidence>
<dbReference type="PROSITE" id="PS01055">
    <property type="entry name" value="DNA_LIGASE_N1"/>
    <property type="match status" value="1"/>
</dbReference>
<feature type="binding site" evidence="15">
    <location>
        <position position="355"/>
    </location>
    <ligand>
        <name>NAD(+)</name>
        <dbReference type="ChEBI" id="CHEBI:57540"/>
    </ligand>
</feature>
<proteinExistence type="inferred from homology"/>
<evidence type="ECO:0000256" key="13">
    <source>
        <dbReference type="ARBA" id="ARBA00034005"/>
    </source>
</evidence>
<dbReference type="PROSITE" id="PS01056">
    <property type="entry name" value="DNA_LIGASE_N2"/>
    <property type="match status" value="1"/>
</dbReference>
<dbReference type="InterPro" id="IPR003583">
    <property type="entry name" value="Hlx-hairpin-Hlx_DNA-bd_motif"/>
</dbReference>
<keyword evidence="6 15" id="KW-0479">Metal-binding</keyword>
<dbReference type="InterPro" id="IPR033136">
    <property type="entry name" value="DNA_ligase_CS"/>
</dbReference>
<keyword evidence="12 15" id="KW-0464">Manganese</keyword>
<evidence type="ECO:0000313" key="19">
    <source>
        <dbReference type="EMBL" id="AGK56444.1"/>
    </source>
</evidence>
<dbReference type="Gene3D" id="3.40.50.10190">
    <property type="entry name" value="BRCT domain"/>
    <property type="match status" value="1"/>
</dbReference>
<dbReference type="InterPro" id="IPR041663">
    <property type="entry name" value="DisA/LigA_HHH"/>
</dbReference>
<feature type="binding site" evidence="15">
    <location>
        <begin position="121"/>
        <end position="122"/>
    </location>
    <ligand>
        <name>NAD(+)</name>
        <dbReference type="ChEBI" id="CHEBI:57540"/>
    </ligand>
</feature>
<evidence type="ECO:0000256" key="8">
    <source>
        <dbReference type="ARBA" id="ARBA00022833"/>
    </source>
</evidence>
<evidence type="ECO:0000256" key="12">
    <source>
        <dbReference type="ARBA" id="ARBA00023211"/>
    </source>
</evidence>
<feature type="binding site" evidence="15">
    <location>
        <position position="215"/>
    </location>
    <ligand>
        <name>NAD(+)</name>
        <dbReference type="ChEBI" id="CHEBI:57540"/>
    </ligand>
</feature>
<dbReference type="Pfam" id="PF12826">
    <property type="entry name" value="HHH_2"/>
    <property type="match status" value="1"/>
</dbReference>
<feature type="binding site" evidence="15">
    <location>
        <position position="479"/>
    </location>
    <ligand>
        <name>Zn(2+)</name>
        <dbReference type="ChEBI" id="CHEBI:29105"/>
    </ligand>
</feature>
<accession>N0AZ94</accession>
<feature type="active site" description="N6-AMP-lysine intermediate" evidence="15">
    <location>
        <position position="157"/>
    </location>
</feature>
<keyword evidence="4 15" id="KW-0436">Ligase</keyword>
<dbReference type="InterPro" id="IPR036420">
    <property type="entry name" value="BRCT_dom_sf"/>
</dbReference>
<sequence length="733" mass="80083">MKARQEQPAALSVSRSIVPATMANKTHKRSSETTRPPSRRSESVEEEIARLSAEIERHDALYYRQDAPEISDAEYDALRRRLTELEKAHPELKRAGSPSEKVGAAPVAAFGKIHHDVPMLSLGNAFDDQDVVDFAQRVRRFLNLGQSDDLEITAEPKIDGLSISIRYEGGRLVQAATRGDGAEGENVTANVKTIKDIPHVLEGKGVADVIDIRGEIYLGHKDFEKLNAAQAANGGKVFANPRNAAAGSLRQLDSSITAQRPLRFFAYAWGAASKLPADTQRGVVAAFREWGLPVNPLMRITRHPDELLAFYRDIESKRAKLDYDIDGVVYKVNRLDYQERLGFVSRSPRWAIAHKFAAERATTILNKIDIQVGRTGALTPVAKLEPVTVGGVVVSNATLHNEDEIARKDIREGDTVVVQRAGDVIPQVVEVLLAKRPKSSKPFVFPTVCPVCGSHAVREADEEGNAADVVRRCTGGLICAAQVKERLKHFVSRNAFDIEGLGGEKIELFFETGRIKSAADIFTLEKRDKKSGEPLTEVRGFKETSVNKLFAAINARRTVSFERFLYALGIRHIGETTAKDLAKAYGTFEALRAAVDAAIQGGKGSEAYQDIDNIEGIGETVVDALIDFFSEQHNQEQLDALLKEVNVTAFKRVQVNSPITGKTVVFTGTLTKLTRNEAKAQAERLGAKVSGSVSKKTDYVVAGAEAGSKLDAARALGVTVLDEDGWLNLIGQS</sequence>
<dbReference type="eggNOG" id="COG0272">
    <property type="taxonomic scope" value="Bacteria"/>
</dbReference>
<feature type="binding site" evidence="15">
    <location>
        <position position="449"/>
    </location>
    <ligand>
        <name>Zn(2+)</name>
        <dbReference type="ChEBI" id="CHEBI:29105"/>
    </ligand>
</feature>
<evidence type="ECO:0000313" key="20">
    <source>
        <dbReference type="Proteomes" id="UP000005952"/>
    </source>
</evidence>
<evidence type="ECO:0000259" key="18">
    <source>
        <dbReference type="PROSITE" id="PS50172"/>
    </source>
</evidence>
<dbReference type="Pfam" id="PF22745">
    <property type="entry name" value="Nlig-Ia"/>
    <property type="match status" value="1"/>
</dbReference>
<dbReference type="HOGENOM" id="CLU_007764_2_1_5"/>
<dbReference type="InterPro" id="IPR012340">
    <property type="entry name" value="NA-bd_OB-fold"/>
</dbReference>
<dbReference type="Gene3D" id="2.40.50.140">
    <property type="entry name" value="Nucleic acid-binding proteins"/>
    <property type="match status" value="1"/>
</dbReference>
<dbReference type="PANTHER" id="PTHR23389:SF9">
    <property type="entry name" value="DNA LIGASE"/>
    <property type="match status" value="1"/>
</dbReference>
<evidence type="ECO:0000256" key="9">
    <source>
        <dbReference type="ARBA" id="ARBA00022842"/>
    </source>
</evidence>
<evidence type="ECO:0000256" key="7">
    <source>
        <dbReference type="ARBA" id="ARBA00022763"/>
    </source>
</evidence>
<dbReference type="InterPro" id="IPR004150">
    <property type="entry name" value="NAD_DNA_ligase_OB"/>
</dbReference>
<comment type="cofactor">
    <cofactor evidence="15">
        <name>Mg(2+)</name>
        <dbReference type="ChEBI" id="CHEBI:18420"/>
    </cofactor>
    <cofactor evidence="15">
        <name>Mn(2+)</name>
        <dbReference type="ChEBI" id="CHEBI:29035"/>
    </cofactor>
</comment>
<dbReference type="GO" id="GO:0006281">
    <property type="term" value="P:DNA repair"/>
    <property type="evidence" value="ECO:0007669"/>
    <property type="project" value="UniProtKB-KW"/>
</dbReference>
<dbReference type="Gene3D" id="1.10.150.20">
    <property type="entry name" value="5' to 3' exonuclease, C-terminal subdomain"/>
    <property type="match status" value="2"/>
</dbReference>
<dbReference type="CDD" id="cd00114">
    <property type="entry name" value="LIGANc"/>
    <property type="match status" value="1"/>
</dbReference>
<dbReference type="Pfam" id="PF03120">
    <property type="entry name" value="OB_DNA_ligase"/>
    <property type="match status" value="1"/>
</dbReference>
<evidence type="ECO:0000256" key="3">
    <source>
        <dbReference type="ARBA" id="ARBA00013308"/>
    </source>
</evidence>
<feature type="domain" description="BRCT" evidence="18">
    <location>
        <begin position="654"/>
        <end position="733"/>
    </location>
</feature>
<feature type="binding site" evidence="15">
    <location>
        <begin position="72"/>
        <end position="76"/>
    </location>
    <ligand>
        <name>NAD(+)</name>
        <dbReference type="ChEBI" id="CHEBI:57540"/>
    </ligand>
</feature>
<dbReference type="SMART" id="SM00292">
    <property type="entry name" value="BRCT"/>
    <property type="match status" value="1"/>
</dbReference>
<dbReference type="KEGG" id="hdt:HYPDE_23793"/>
<keyword evidence="9 15" id="KW-0460">Magnesium</keyword>
<keyword evidence="8 15" id="KW-0862">Zinc</keyword>
<dbReference type="NCBIfam" id="NF005932">
    <property type="entry name" value="PRK07956.1"/>
    <property type="match status" value="1"/>
</dbReference>
<keyword evidence="11 15" id="KW-0234">DNA repair</keyword>
<evidence type="ECO:0000256" key="15">
    <source>
        <dbReference type="HAMAP-Rule" id="MF_01588"/>
    </source>
</evidence>
<feature type="binding site" evidence="15">
    <location>
        <position position="452"/>
    </location>
    <ligand>
        <name>Zn(2+)</name>
        <dbReference type="ChEBI" id="CHEBI:29105"/>
    </ligand>
</feature>
<dbReference type="SUPFAM" id="SSF52113">
    <property type="entry name" value="BRCT domain"/>
    <property type="match status" value="1"/>
</dbReference>
<protein>
    <recommendedName>
        <fullName evidence="3 15">DNA ligase</fullName>
        <ecNumber evidence="2 15">6.5.1.2</ecNumber>
    </recommendedName>
    <alternativeName>
        <fullName evidence="15">Polydeoxyribonucleotide synthase [NAD(+)]</fullName>
    </alternativeName>
</protein>
<dbReference type="InterPro" id="IPR004149">
    <property type="entry name" value="Znf_DNAligase_C4"/>
</dbReference>
<dbReference type="PROSITE" id="PS50172">
    <property type="entry name" value="BRCT"/>
    <property type="match status" value="1"/>
</dbReference>
<organism evidence="19 20">
    <name type="scientific">Hyphomicrobium denitrificans 1NES1</name>
    <dbReference type="NCBI Taxonomy" id="670307"/>
    <lineage>
        <taxon>Bacteria</taxon>
        <taxon>Pseudomonadati</taxon>
        <taxon>Pseudomonadota</taxon>
        <taxon>Alphaproteobacteria</taxon>
        <taxon>Hyphomicrobiales</taxon>
        <taxon>Hyphomicrobiaceae</taxon>
        <taxon>Hyphomicrobium</taxon>
    </lineage>
</organism>
<dbReference type="EC" id="6.5.1.2" evidence="2 15"/>
<dbReference type="Pfam" id="PF00533">
    <property type="entry name" value="BRCT"/>
    <property type="match status" value="1"/>
</dbReference>
<dbReference type="FunFam" id="2.40.50.140:FF:000012">
    <property type="entry name" value="DNA ligase"/>
    <property type="match status" value="1"/>
</dbReference>
<evidence type="ECO:0000256" key="11">
    <source>
        <dbReference type="ARBA" id="ARBA00023204"/>
    </source>
</evidence>
<dbReference type="PIRSF" id="PIRSF001604">
    <property type="entry name" value="LigA"/>
    <property type="match status" value="1"/>
</dbReference>
<dbReference type="Proteomes" id="UP000005952">
    <property type="component" value="Chromosome"/>
</dbReference>
<dbReference type="SUPFAM" id="SSF56091">
    <property type="entry name" value="DNA ligase/mRNA capping enzyme, catalytic domain"/>
    <property type="match status" value="1"/>
</dbReference>
<dbReference type="InterPro" id="IPR001679">
    <property type="entry name" value="DNA_ligase"/>
</dbReference>
<dbReference type="PANTHER" id="PTHR23389">
    <property type="entry name" value="CHROMOSOME TRANSMISSION FIDELITY FACTOR 18"/>
    <property type="match status" value="1"/>
</dbReference>
<dbReference type="GO" id="GO:0006260">
    <property type="term" value="P:DNA replication"/>
    <property type="evidence" value="ECO:0007669"/>
    <property type="project" value="UniProtKB-KW"/>
</dbReference>
<dbReference type="GO" id="GO:0003911">
    <property type="term" value="F:DNA ligase (NAD+) activity"/>
    <property type="evidence" value="ECO:0007669"/>
    <property type="project" value="UniProtKB-UniRule"/>
</dbReference>
<dbReference type="InterPro" id="IPR013840">
    <property type="entry name" value="DNAligase_N"/>
</dbReference>
<dbReference type="InterPro" id="IPR018239">
    <property type="entry name" value="DNA_ligase_AS"/>
</dbReference>
<comment type="similarity">
    <text evidence="14 15">Belongs to the NAD-dependent DNA ligase family. LigA subfamily.</text>
</comment>
<feature type="binding site" evidence="15">
    <location>
        <position position="155"/>
    </location>
    <ligand>
        <name>NAD(+)</name>
        <dbReference type="ChEBI" id="CHEBI:57540"/>
    </ligand>
</feature>
<dbReference type="InterPro" id="IPR010994">
    <property type="entry name" value="RuvA_2-like"/>
</dbReference>
<evidence type="ECO:0000256" key="14">
    <source>
        <dbReference type="ARBA" id="ARBA00060881"/>
    </source>
</evidence>
<dbReference type="SUPFAM" id="SSF47781">
    <property type="entry name" value="RuvA domain 2-like"/>
    <property type="match status" value="1"/>
</dbReference>
<dbReference type="EMBL" id="CP005587">
    <property type="protein sequence ID" value="AGK56444.1"/>
    <property type="molecule type" value="Genomic_DNA"/>
</dbReference>
<evidence type="ECO:0000256" key="16">
    <source>
        <dbReference type="RuleBase" id="RU000618"/>
    </source>
</evidence>
<dbReference type="InterPro" id="IPR013839">
    <property type="entry name" value="DNAligase_adenylation"/>
</dbReference>